<evidence type="ECO:0000313" key="1">
    <source>
        <dbReference type="EMBL" id="KAJ8728901.1"/>
    </source>
</evidence>
<evidence type="ECO:0008006" key="3">
    <source>
        <dbReference type="Google" id="ProtNLM"/>
    </source>
</evidence>
<protein>
    <recommendedName>
        <fullName evidence="3">Regulatory protein zeste</fullName>
    </recommendedName>
</protein>
<organism evidence="1 2">
    <name type="scientific">Mythimna separata</name>
    <name type="common">Oriental armyworm</name>
    <name type="synonym">Pseudaletia separata</name>
    <dbReference type="NCBI Taxonomy" id="271217"/>
    <lineage>
        <taxon>Eukaryota</taxon>
        <taxon>Metazoa</taxon>
        <taxon>Ecdysozoa</taxon>
        <taxon>Arthropoda</taxon>
        <taxon>Hexapoda</taxon>
        <taxon>Insecta</taxon>
        <taxon>Pterygota</taxon>
        <taxon>Neoptera</taxon>
        <taxon>Endopterygota</taxon>
        <taxon>Lepidoptera</taxon>
        <taxon>Glossata</taxon>
        <taxon>Ditrysia</taxon>
        <taxon>Noctuoidea</taxon>
        <taxon>Noctuidae</taxon>
        <taxon>Noctuinae</taxon>
        <taxon>Hadenini</taxon>
        <taxon>Mythimna</taxon>
    </lineage>
</organism>
<dbReference type="Proteomes" id="UP001231518">
    <property type="component" value="Chromosome 19"/>
</dbReference>
<dbReference type="AlphaFoldDB" id="A0AAD8DXM7"/>
<sequence>MSRPTHQPLETLVDFLEQNPGIAKGLLRTAHAKQQTKRKWDEIAVSLNSLGGAQKDGKGWAKYRADKKFALKKICAQHAQSMRRTGGGTAENLPALTPIDQRLVAVILLQDTAMLLPIHFHPQNPRKEKGRGQKKISLKQKALMNSKDSENNSFGTYVGQKLEQIDPVPPFLVTYPDTTYFPNNSTNCFLLLKLLC</sequence>
<dbReference type="EMBL" id="JARGEI010000007">
    <property type="protein sequence ID" value="KAJ8728901.1"/>
    <property type="molecule type" value="Genomic_DNA"/>
</dbReference>
<reference evidence="1" key="1">
    <citation type="submission" date="2023-03" db="EMBL/GenBank/DDBJ databases">
        <title>Chromosome-level genomes of two armyworms, Mythimna separata and Mythimna loreyi, provide insights into the biosynthesis and reception of sex pheromones.</title>
        <authorList>
            <person name="Zhao H."/>
        </authorList>
    </citation>
    <scope>NUCLEOTIDE SEQUENCE</scope>
    <source>
        <strain evidence="1">BeijingLab</strain>
        <tissue evidence="1">Pupa</tissue>
    </source>
</reference>
<keyword evidence="2" id="KW-1185">Reference proteome</keyword>
<evidence type="ECO:0000313" key="2">
    <source>
        <dbReference type="Proteomes" id="UP001231518"/>
    </source>
</evidence>
<proteinExistence type="predicted"/>
<name>A0AAD8DXM7_MYTSE</name>
<comment type="caution">
    <text evidence="1">The sequence shown here is derived from an EMBL/GenBank/DDBJ whole genome shotgun (WGS) entry which is preliminary data.</text>
</comment>
<accession>A0AAD8DXM7</accession>
<gene>
    <name evidence="1" type="ORF">PYW07_006597</name>
</gene>